<dbReference type="Gene3D" id="1.10.357.10">
    <property type="entry name" value="Tetracycline Repressor, domain 2"/>
    <property type="match status" value="1"/>
</dbReference>
<comment type="caution">
    <text evidence="4">The sequence shown here is derived from an EMBL/GenBank/DDBJ whole genome shotgun (WGS) entry which is preliminary data.</text>
</comment>
<evidence type="ECO:0000313" key="5">
    <source>
        <dbReference type="Proteomes" id="UP000003763"/>
    </source>
</evidence>
<dbReference type="SUPFAM" id="SSF46689">
    <property type="entry name" value="Homeodomain-like"/>
    <property type="match status" value="1"/>
</dbReference>
<dbReference type="PATRIC" id="fig|742733.3.peg.705"/>
<accession>G5HDK9</accession>
<reference evidence="4 5" key="1">
    <citation type="submission" date="2011-08" db="EMBL/GenBank/DDBJ databases">
        <title>The Genome Sequence of Clostridium citroniae WAL-17108.</title>
        <authorList>
            <consortium name="The Broad Institute Genome Sequencing Platform"/>
            <person name="Earl A."/>
            <person name="Ward D."/>
            <person name="Feldgarden M."/>
            <person name="Gevers D."/>
            <person name="Finegold S.M."/>
            <person name="Summanen P.H."/>
            <person name="Molitoris D.R."/>
            <person name="Vaisanen M.L."/>
            <person name="Daigneault M."/>
            <person name="Allen-Vercoe E."/>
            <person name="Young S.K."/>
            <person name="Zeng Q."/>
            <person name="Gargeya S."/>
            <person name="Fitzgerald M."/>
            <person name="Haas B."/>
            <person name="Abouelleil A."/>
            <person name="Alvarado L."/>
            <person name="Arachchi H.M."/>
            <person name="Berlin A."/>
            <person name="Brown A."/>
            <person name="Chapman S.B."/>
            <person name="Chen Z."/>
            <person name="Dunbar C."/>
            <person name="Freedman E."/>
            <person name="Gearin G."/>
            <person name="Gellesch M."/>
            <person name="Goldberg J."/>
            <person name="Griggs A."/>
            <person name="Gujja S."/>
            <person name="Heiman D."/>
            <person name="Howarth C."/>
            <person name="Larson L."/>
            <person name="Lui A."/>
            <person name="MacDonald P.J.P."/>
            <person name="Montmayeur A."/>
            <person name="Murphy C."/>
            <person name="Neiman D."/>
            <person name="Pearson M."/>
            <person name="Priest M."/>
            <person name="Roberts A."/>
            <person name="Saif S."/>
            <person name="Shea T."/>
            <person name="Shenoy N."/>
            <person name="Sisk P."/>
            <person name="Stolte C."/>
            <person name="Sykes S."/>
            <person name="Wortman J."/>
            <person name="Nusbaum C."/>
            <person name="Birren B."/>
        </authorList>
    </citation>
    <scope>NUCLEOTIDE SEQUENCE [LARGE SCALE GENOMIC DNA]</scope>
    <source>
        <strain evidence="4 5">WAL-17108</strain>
    </source>
</reference>
<feature type="DNA-binding region" description="H-T-H motif" evidence="2">
    <location>
        <begin position="44"/>
        <end position="63"/>
    </location>
</feature>
<evidence type="ECO:0000259" key="3">
    <source>
        <dbReference type="PROSITE" id="PS50977"/>
    </source>
</evidence>
<sequence>MATLFFELERYCKDRMRLVNEKLAADLLEMGKKEFLLCGFQGANLRSIAASMGVTTGAIYRYYTDKAELFGALVEKPAAELLERYREIQKSFSQLPLEQQLSGLPEISDNGQIWMMKHVYDNFDAFKLIICCSSGTRYEHYIDELVEIEANASHALIDRMNESGYKLRPIDDELIHIVSSALFNGMFETVRHDMPRDKAFAHMDGLREFYSAGWFKILGIS</sequence>
<dbReference type="GO" id="GO:0003677">
    <property type="term" value="F:DNA binding"/>
    <property type="evidence" value="ECO:0007669"/>
    <property type="project" value="UniProtKB-UniRule"/>
</dbReference>
<protein>
    <recommendedName>
        <fullName evidence="3">HTH tetR-type domain-containing protein</fullName>
    </recommendedName>
</protein>
<proteinExistence type="predicted"/>
<dbReference type="PROSITE" id="PS50977">
    <property type="entry name" value="HTH_TETR_2"/>
    <property type="match status" value="1"/>
</dbReference>
<feature type="domain" description="HTH tetR-type" evidence="3">
    <location>
        <begin position="21"/>
        <end position="81"/>
    </location>
</feature>
<dbReference type="Pfam" id="PF00440">
    <property type="entry name" value="TetR_N"/>
    <property type="match status" value="1"/>
</dbReference>
<evidence type="ECO:0000313" key="4">
    <source>
        <dbReference type="EMBL" id="EHF00493.1"/>
    </source>
</evidence>
<dbReference type="eggNOG" id="COG1309">
    <property type="taxonomic scope" value="Bacteria"/>
</dbReference>
<organism evidence="4 5">
    <name type="scientific">[Clostridium] citroniae WAL-17108</name>
    <dbReference type="NCBI Taxonomy" id="742733"/>
    <lineage>
        <taxon>Bacteria</taxon>
        <taxon>Bacillati</taxon>
        <taxon>Bacillota</taxon>
        <taxon>Clostridia</taxon>
        <taxon>Lachnospirales</taxon>
        <taxon>Lachnospiraceae</taxon>
        <taxon>Enterocloster</taxon>
    </lineage>
</organism>
<dbReference type="Proteomes" id="UP000003763">
    <property type="component" value="Unassembled WGS sequence"/>
</dbReference>
<evidence type="ECO:0000256" key="1">
    <source>
        <dbReference type="ARBA" id="ARBA00023125"/>
    </source>
</evidence>
<dbReference type="EMBL" id="ADLJ01000004">
    <property type="protein sequence ID" value="EHF00493.1"/>
    <property type="molecule type" value="Genomic_DNA"/>
</dbReference>
<name>G5HDK9_9FIRM</name>
<evidence type="ECO:0000256" key="2">
    <source>
        <dbReference type="PROSITE-ProRule" id="PRU00335"/>
    </source>
</evidence>
<gene>
    <name evidence="4" type="ORF">HMPREF9469_00671</name>
</gene>
<dbReference type="InterPro" id="IPR001647">
    <property type="entry name" value="HTH_TetR"/>
</dbReference>
<keyword evidence="1 2" id="KW-0238">DNA-binding</keyword>
<dbReference type="AlphaFoldDB" id="G5HDK9"/>
<dbReference type="HOGENOM" id="CLU_069356_6_0_9"/>
<dbReference type="InterPro" id="IPR009057">
    <property type="entry name" value="Homeodomain-like_sf"/>
</dbReference>